<dbReference type="InterPro" id="IPR004117">
    <property type="entry name" value="7tm6_olfct_rcpt"/>
</dbReference>
<comment type="similarity">
    <text evidence="10">Belongs to the insect chemoreceptor superfamily. Heteromeric odorant receptor channel (TC 1.A.69) family.</text>
</comment>
<gene>
    <name evidence="11" type="primary">Or-315</name>
    <name evidence="11" type="synonym">Nful_v1.0-Or-315</name>
    <name evidence="11" type="ORF">NFUL_NFUL000279</name>
</gene>
<dbReference type="PANTHER" id="PTHR21137">
    <property type="entry name" value="ODORANT RECEPTOR"/>
    <property type="match status" value="1"/>
</dbReference>
<keyword evidence="3 10" id="KW-0716">Sensory transduction</keyword>
<dbReference type="EMBL" id="SGBU01000040">
    <property type="protein sequence ID" value="KAF3054361.1"/>
    <property type="molecule type" value="Genomic_DNA"/>
</dbReference>
<accession>A0A6G1LPH7</accession>
<dbReference type="GO" id="GO:0005886">
    <property type="term" value="C:plasma membrane"/>
    <property type="evidence" value="ECO:0007669"/>
    <property type="project" value="UniProtKB-SubCell"/>
</dbReference>
<keyword evidence="4 10" id="KW-0812">Transmembrane</keyword>
<comment type="caution">
    <text evidence="10">Lacks conserved residue(s) required for the propagation of feature annotation.</text>
</comment>
<evidence type="ECO:0000313" key="12">
    <source>
        <dbReference type="Proteomes" id="UP000479987"/>
    </source>
</evidence>
<reference evidence="11 12" key="1">
    <citation type="submission" date="2019-08" db="EMBL/GenBank/DDBJ databases">
        <title>High quality draft denovo assembly of Nylanderia fulva.</title>
        <authorList>
            <person name="Vargo E.L."/>
            <person name="Tarone A.M."/>
            <person name="Konganti K.R."/>
        </authorList>
    </citation>
    <scope>NUCLEOTIDE SEQUENCE [LARGE SCALE GENOMIC DNA]</scope>
    <source>
        <strain evidence="11">TAMU-Nful-2015</strain>
        <tissue evidence="11">Whole body</tissue>
    </source>
</reference>
<proteinExistence type="inferred from homology"/>
<dbReference type="Pfam" id="PF02949">
    <property type="entry name" value="7tm_6"/>
    <property type="match status" value="1"/>
</dbReference>
<evidence type="ECO:0000313" key="11">
    <source>
        <dbReference type="EMBL" id="KAF3054361.1"/>
    </source>
</evidence>
<comment type="subcellular location">
    <subcellularLocation>
        <location evidence="1 10">Cell membrane</location>
        <topology evidence="1 10">Multi-pass membrane protein</topology>
    </subcellularLocation>
</comment>
<evidence type="ECO:0000256" key="1">
    <source>
        <dbReference type="ARBA" id="ARBA00004651"/>
    </source>
</evidence>
<feature type="transmembrane region" description="Helical" evidence="10">
    <location>
        <begin position="115"/>
        <end position="138"/>
    </location>
</feature>
<organism evidence="11 12">
    <name type="scientific">Nylanderia fulva</name>
    <dbReference type="NCBI Taxonomy" id="613905"/>
    <lineage>
        <taxon>Eukaryota</taxon>
        <taxon>Metazoa</taxon>
        <taxon>Ecdysozoa</taxon>
        <taxon>Arthropoda</taxon>
        <taxon>Hexapoda</taxon>
        <taxon>Insecta</taxon>
        <taxon>Pterygota</taxon>
        <taxon>Neoptera</taxon>
        <taxon>Endopterygota</taxon>
        <taxon>Hymenoptera</taxon>
        <taxon>Apocrita</taxon>
        <taxon>Aculeata</taxon>
        <taxon>Formicoidea</taxon>
        <taxon>Formicidae</taxon>
        <taxon>Formicinae</taxon>
        <taxon>Nylanderia</taxon>
    </lineage>
</organism>
<keyword evidence="5 10" id="KW-0552">Olfaction</keyword>
<keyword evidence="2" id="KW-1003">Cell membrane</keyword>
<evidence type="ECO:0000256" key="7">
    <source>
        <dbReference type="ARBA" id="ARBA00023136"/>
    </source>
</evidence>
<dbReference type="PANTHER" id="PTHR21137:SF35">
    <property type="entry name" value="ODORANT RECEPTOR 19A-RELATED"/>
    <property type="match status" value="1"/>
</dbReference>
<evidence type="ECO:0000256" key="5">
    <source>
        <dbReference type="ARBA" id="ARBA00022725"/>
    </source>
</evidence>
<feature type="transmembrane region" description="Helical" evidence="10">
    <location>
        <begin position="33"/>
        <end position="53"/>
    </location>
</feature>
<keyword evidence="9 10" id="KW-0807">Transducer</keyword>
<dbReference type="GO" id="GO:0007165">
    <property type="term" value="P:signal transduction"/>
    <property type="evidence" value="ECO:0007669"/>
    <property type="project" value="UniProtKB-KW"/>
</dbReference>
<dbReference type="GO" id="GO:0005549">
    <property type="term" value="F:odorant binding"/>
    <property type="evidence" value="ECO:0007669"/>
    <property type="project" value="InterPro"/>
</dbReference>
<evidence type="ECO:0000256" key="10">
    <source>
        <dbReference type="RuleBase" id="RU351113"/>
    </source>
</evidence>
<keyword evidence="6 10" id="KW-1133">Transmembrane helix</keyword>
<dbReference type="Proteomes" id="UP000479987">
    <property type="component" value="Unassembled WGS sequence"/>
</dbReference>
<dbReference type="AlphaFoldDB" id="A0A6G1LPH7"/>
<evidence type="ECO:0000256" key="3">
    <source>
        <dbReference type="ARBA" id="ARBA00022606"/>
    </source>
</evidence>
<sequence>MYATEEYEINRMLLEILGLWPYQQSYFAEIRKVLFVSTLSAFIIVQLLVFITMQYSVNLLMKNLSLTLPALFCFVKYYTFIRRADVVKQMLEQIQDNWRILKDKLEINIIEKYSFIARFLAVILLGFCCFGLIMYTLMQFLPLILDTVIPLNESRLRRPILITEYFIDQEKYMNAILLHYILAVAIGIVALCGPTMTILTYILHSCALLDIASYRMENAINRSILAIPSPTREYLLYRRIVHAVSIHRRAIAFIEFFTSKFLTFFAVLIAIGVSSLSLNLFQFFRLIRMDMNTVEIMVIAALIFIHLIYMFIFNYAGQIVIDHGVKLFKATYNGIWYAAPLNTQKLLLFIMQKVTVDVQLKYGNTFVASLEGFATLVNAAVSYFTVFYSTGQKRENN</sequence>
<evidence type="ECO:0000256" key="8">
    <source>
        <dbReference type="ARBA" id="ARBA00023170"/>
    </source>
</evidence>
<keyword evidence="12" id="KW-1185">Reference proteome</keyword>
<feature type="transmembrane region" description="Helical" evidence="10">
    <location>
        <begin position="296"/>
        <end position="316"/>
    </location>
</feature>
<keyword evidence="7 10" id="KW-0472">Membrane</keyword>
<feature type="transmembrane region" description="Helical" evidence="10">
    <location>
        <begin position="59"/>
        <end position="80"/>
    </location>
</feature>
<comment type="caution">
    <text evidence="11">The sequence shown here is derived from an EMBL/GenBank/DDBJ whole genome shotgun (WGS) entry which is preliminary data.</text>
</comment>
<protein>
    <recommendedName>
        <fullName evidence="10">Odorant receptor</fullName>
    </recommendedName>
</protein>
<evidence type="ECO:0000256" key="4">
    <source>
        <dbReference type="ARBA" id="ARBA00022692"/>
    </source>
</evidence>
<feature type="transmembrane region" description="Helical" evidence="10">
    <location>
        <begin position="261"/>
        <end position="284"/>
    </location>
</feature>
<dbReference type="GO" id="GO:0004984">
    <property type="term" value="F:olfactory receptor activity"/>
    <property type="evidence" value="ECO:0007669"/>
    <property type="project" value="InterPro"/>
</dbReference>
<name>A0A6G1LPH7_9HYME</name>
<evidence type="ECO:0000256" key="9">
    <source>
        <dbReference type="ARBA" id="ARBA00023224"/>
    </source>
</evidence>
<feature type="transmembrane region" description="Helical" evidence="10">
    <location>
        <begin position="177"/>
        <end position="203"/>
    </location>
</feature>
<keyword evidence="8 10" id="KW-0675">Receptor</keyword>
<evidence type="ECO:0000256" key="6">
    <source>
        <dbReference type="ARBA" id="ARBA00022989"/>
    </source>
</evidence>
<evidence type="ECO:0000256" key="2">
    <source>
        <dbReference type="ARBA" id="ARBA00022475"/>
    </source>
</evidence>